<dbReference type="GO" id="GO:0005694">
    <property type="term" value="C:chromosome"/>
    <property type="evidence" value="ECO:0007669"/>
    <property type="project" value="TreeGrafter"/>
</dbReference>
<dbReference type="GO" id="GO:0003677">
    <property type="term" value="F:DNA binding"/>
    <property type="evidence" value="ECO:0007669"/>
    <property type="project" value="UniProtKB-KW"/>
</dbReference>
<evidence type="ECO:0000256" key="2">
    <source>
        <dbReference type="ARBA" id="ARBA00023125"/>
    </source>
</evidence>
<evidence type="ECO:0000256" key="1">
    <source>
        <dbReference type="ARBA" id="ARBA00005446"/>
    </source>
</evidence>
<dbReference type="PANTHER" id="PTHR13710:SF105">
    <property type="entry name" value="ATP-DEPENDENT DNA HELICASE Q1"/>
    <property type="match status" value="1"/>
</dbReference>
<dbReference type="InterPro" id="IPR001650">
    <property type="entry name" value="Helicase_C-like"/>
</dbReference>
<dbReference type="GO" id="GO:0005737">
    <property type="term" value="C:cytoplasm"/>
    <property type="evidence" value="ECO:0007669"/>
    <property type="project" value="TreeGrafter"/>
</dbReference>
<organism evidence="8 9">
    <name type="scientific">Panaeolus cyanescens</name>
    <dbReference type="NCBI Taxonomy" id="181874"/>
    <lineage>
        <taxon>Eukaryota</taxon>
        <taxon>Fungi</taxon>
        <taxon>Dikarya</taxon>
        <taxon>Basidiomycota</taxon>
        <taxon>Agaricomycotina</taxon>
        <taxon>Agaricomycetes</taxon>
        <taxon>Agaricomycetidae</taxon>
        <taxon>Agaricales</taxon>
        <taxon>Agaricineae</taxon>
        <taxon>Galeropsidaceae</taxon>
        <taxon>Panaeolus</taxon>
    </lineage>
</organism>
<evidence type="ECO:0000256" key="6">
    <source>
        <dbReference type="SAM" id="MobiDB-lite"/>
    </source>
</evidence>
<evidence type="ECO:0000259" key="7">
    <source>
        <dbReference type="PROSITE" id="PS51194"/>
    </source>
</evidence>
<dbReference type="InterPro" id="IPR027417">
    <property type="entry name" value="P-loop_NTPase"/>
</dbReference>
<dbReference type="InParanoid" id="A0A409WB07"/>
<keyword evidence="3" id="KW-0413">Isomerase</keyword>
<gene>
    <name evidence="8" type="ORF">CVT24_002539</name>
</gene>
<comment type="catalytic activity">
    <reaction evidence="4">
        <text>Couples ATP hydrolysis with the unwinding of duplex DNA by translocating in the 3'-5' direction.</text>
        <dbReference type="EC" id="5.6.2.4"/>
    </reaction>
</comment>
<feature type="compositionally biased region" description="Basic and acidic residues" evidence="6">
    <location>
        <begin position="171"/>
        <end position="196"/>
    </location>
</feature>
<dbReference type="SUPFAM" id="SSF52540">
    <property type="entry name" value="P-loop containing nucleoside triphosphate hydrolases"/>
    <property type="match status" value="1"/>
</dbReference>
<dbReference type="EC" id="5.6.2.4" evidence="5"/>
<dbReference type="Gene3D" id="3.40.50.300">
    <property type="entry name" value="P-loop containing nucleotide triphosphate hydrolases"/>
    <property type="match status" value="1"/>
</dbReference>
<dbReference type="Proteomes" id="UP000284842">
    <property type="component" value="Unassembled WGS sequence"/>
</dbReference>
<protein>
    <recommendedName>
        <fullName evidence="5">DNA 3'-5' helicase</fullName>
        <ecNumber evidence="5">5.6.2.4</ecNumber>
    </recommendedName>
</protein>
<feature type="domain" description="Helicase C-terminal" evidence="7">
    <location>
        <begin position="21"/>
        <end position="194"/>
    </location>
</feature>
<reference evidence="8 9" key="1">
    <citation type="journal article" date="2018" name="Evol. Lett.">
        <title>Horizontal gene cluster transfer increased hallucinogenic mushroom diversity.</title>
        <authorList>
            <person name="Reynolds H.T."/>
            <person name="Vijayakumar V."/>
            <person name="Gluck-Thaler E."/>
            <person name="Korotkin H.B."/>
            <person name="Matheny P.B."/>
            <person name="Slot J.C."/>
        </authorList>
    </citation>
    <scope>NUCLEOTIDE SEQUENCE [LARGE SCALE GENOMIC DNA]</scope>
    <source>
        <strain evidence="8 9">2629</strain>
    </source>
</reference>
<comment type="similarity">
    <text evidence="1">Belongs to the helicase family. RecQ subfamily.</text>
</comment>
<evidence type="ECO:0000313" key="8">
    <source>
        <dbReference type="EMBL" id="PPQ75696.1"/>
    </source>
</evidence>
<dbReference type="GO" id="GO:0043138">
    <property type="term" value="F:3'-5' DNA helicase activity"/>
    <property type="evidence" value="ECO:0007669"/>
    <property type="project" value="UniProtKB-EC"/>
</dbReference>
<proteinExistence type="inferred from homology"/>
<sequence length="303" mass="33345">MSSSDRMCCAIKLPLLTHDGTGPAYSSDLLKTIIFINSVPNTQLWAKKLRHYLPSDLGKYVDVLHSLHTTRSKRRVMRAFRYSGIKILVATEAAGMGADIPDVERVIQFGVPDSLSVWEQRAALLLVEESVFKQRQRTSKSASSELAGKPVVTGNESDEGIGSADSMNIDDSEKARERGEGDVESVEDHNNDRGADEESSMVEEADEVDEHAGEGNHTTSKGEKDMMWMKKADPDLRTWLHSEACRRDGLDESYFNNPPERKGISVNANTDTILSTKVDVVNTNTNTSSTTNVNSKSNQTGHG</sequence>
<evidence type="ECO:0000256" key="5">
    <source>
        <dbReference type="ARBA" id="ARBA00034808"/>
    </source>
</evidence>
<dbReference type="Pfam" id="PF00271">
    <property type="entry name" value="Helicase_C"/>
    <property type="match status" value="1"/>
</dbReference>
<dbReference type="PROSITE" id="PS51194">
    <property type="entry name" value="HELICASE_CTER"/>
    <property type="match status" value="1"/>
</dbReference>
<dbReference type="STRING" id="181874.A0A409WB07"/>
<dbReference type="EMBL" id="NHTK01005648">
    <property type="protein sequence ID" value="PPQ75696.1"/>
    <property type="molecule type" value="Genomic_DNA"/>
</dbReference>
<dbReference type="GO" id="GO:0000724">
    <property type="term" value="P:double-strand break repair via homologous recombination"/>
    <property type="evidence" value="ECO:0007669"/>
    <property type="project" value="TreeGrafter"/>
</dbReference>
<evidence type="ECO:0000256" key="3">
    <source>
        <dbReference type="ARBA" id="ARBA00023235"/>
    </source>
</evidence>
<evidence type="ECO:0000256" key="4">
    <source>
        <dbReference type="ARBA" id="ARBA00034617"/>
    </source>
</evidence>
<dbReference type="PANTHER" id="PTHR13710">
    <property type="entry name" value="DNA HELICASE RECQ FAMILY MEMBER"/>
    <property type="match status" value="1"/>
</dbReference>
<dbReference type="GO" id="GO:0009378">
    <property type="term" value="F:four-way junction helicase activity"/>
    <property type="evidence" value="ECO:0007669"/>
    <property type="project" value="TreeGrafter"/>
</dbReference>
<comment type="caution">
    <text evidence="8">The sequence shown here is derived from an EMBL/GenBank/DDBJ whole genome shotgun (WGS) entry which is preliminary data.</text>
</comment>
<feature type="compositionally biased region" description="Acidic residues" evidence="6">
    <location>
        <begin position="197"/>
        <end position="209"/>
    </location>
</feature>
<dbReference type="SMART" id="SM00490">
    <property type="entry name" value="HELICc"/>
    <property type="match status" value="1"/>
</dbReference>
<name>A0A409WB07_9AGAR</name>
<keyword evidence="9" id="KW-1185">Reference proteome</keyword>
<evidence type="ECO:0000313" key="9">
    <source>
        <dbReference type="Proteomes" id="UP000284842"/>
    </source>
</evidence>
<feature type="region of interest" description="Disordered" evidence="6">
    <location>
        <begin position="283"/>
        <end position="303"/>
    </location>
</feature>
<dbReference type="AlphaFoldDB" id="A0A409WB07"/>
<feature type="compositionally biased region" description="Basic and acidic residues" evidence="6">
    <location>
        <begin position="210"/>
        <end position="227"/>
    </location>
</feature>
<accession>A0A409WB07</accession>
<feature type="region of interest" description="Disordered" evidence="6">
    <location>
        <begin position="136"/>
        <end position="227"/>
    </location>
</feature>
<dbReference type="OrthoDB" id="5409596at2759"/>
<keyword evidence="2" id="KW-0238">DNA-binding</keyword>